<dbReference type="CDD" id="cd13760">
    <property type="entry name" value="TGF_beta_BMP2_like"/>
    <property type="match status" value="1"/>
</dbReference>
<dbReference type="SMART" id="SM00204">
    <property type="entry name" value="TGFB"/>
    <property type="match status" value="1"/>
</dbReference>
<dbReference type="GO" id="GO:0030154">
    <property type="term" value="P:cell differentiation"/>
    <property type="evidence" value="ECO:0007669"/>
    <property type="project" value="UniProtKB-KW"/>
</dbReference>
<evidence type="ECO:0000256" key="11">
    <source>
        <dbReference type="SAM" id="MobiDB-lite"/>
    </source>
</evidence>
<dbReference type="PROSITE" id="PS51362">
    <property type="entry name" value="TGF_BETA_2"/>
    <property type="match status" value="1"/>
</dbReference>
<dbReference type="AlphaFoldDB" id="A0A7R9LBC3"/>
<dbReference type="Gene3D" id="2.10.90.10">
    <property type="entry name" value="Cystine-knot cytokines"/>
    <property type="match status" value="1"/>
</dbReference>
<feature type="region of interest" description="Disordered" evidence="11">
    <location>
        <begin position="244"/>
        <end position="291"/>
    </location>
</feature>
<evidence type="ECO:0000259" key="13">
    <source>
        <dbReference type="PROSITE" id="PS51362"/>
    </source>
</evidence>
<evidence type="ECO:0000256" key="4">
    <source>
        <dbReference type="ARBA" id="ARBA00022525"/>
    </source>
</evidence>
<keyword evidence="5 12" id="KW-0732">Signal</keyword>
<dbReference type="InterPro" id="IPR001839">
    <property type="entry name" value="TGF-b_C"/>
</dbReference>
<feature type="compositionally biased region" description="Basic and acidic residues" evidence="11">
    <location>
        <begin position="280"/>
        <end position="291"/>
    </location>
</feature>
<dbReference type="PRINTS" id="PR00669">
    <property type="entry name" value="INHIBINA"/>
</dbReference>
<feature type="compositionally biased region" description="Polar residues" evidence="11">
    <location>
        <begin position="391"/>
        <end position="406"/>
    </location>
</feature>
<dbReference type="Pfam" id="PF00019">
    <property type="entry name" value="TGF_beta"/>
    <property type="match status" value="1"/>
</dbReference>
<evidence type="ECO:0000256" key="9">
    <source>
        <dbReference type="ARBA" id="ARBA00023180"/>
    </source>
</evidence>
<dbReference type="GO" id="GO:0051240">
    <property type="term" value="P:positive regulation of multicellular organismal process"/>
    <property type="evidence" value="ECO:0007669"/>
    <property type="project" value="UniProtKB-ARBA"/>
</dbReference>
<feature type="region of interest" description="Disordered" evidence="11">
    <location>
        <begin position="28"/>
        <end position="50"/>
    </location>
</feature>
<dbReference type="GO" id="GO:0005615">
    <property type="term" value="C:extracellular space"/>
    <property type="evidence" value="ECO:0007669"/>
    <property type="project" value="TreeGrafter"/>
</dbReference>
<feature type="signal peptide" evidence="12">
    <location>
        <begin position="1"/>
        <end position="25"/>
    </location>
</feature>
<keyword evidence="6" id="KW-0221">Differentiation</keyword>
<dbReference type="GO" id="GO:0008083">
    <property type="term" value="F:growth factor activity"/>
    <property type="evidence" value="ECO:0007669"/>
    <property type="project" value="UniProtKB-KW"/>
</dbReference>
<evidence type="ECO:0000313" key="14">
    <source>
        <dbReference type="EMBL" id="CAD7638529.1"/>
    </source>
</evidence>
<evidence type="ECO:0000256" key="8">
    <source>
        <dbReference type="ARBA" id="ARBA00023157"/>
    </source>
</evidence>
<dbReference type="FunFam" id="2.10.90.10:FF:000103">
    <property type="entry name" value="Bone morphogenetic protein 16"/>
    <property type="match status" value="1"/>
</dbReference>
<evidence type="ECO:0000256" key="1">
    <source>
        <dbReference type="ARBA" id="ARBA00004613"/>
    </source>
</evidence>
<dbReference type="PROSITE" id="PS00250">
    <property type="entry name" value="TGF_BETA_1"/>
    <property type="match status" value="1"/>
</dbReference>
<keyword evidence="4" id="KW-0964">Secreted</keyword>
<evidence type="ECO:0000256" key="7">
    <source>
        <dbReference type="ARBA" id="ARBA00023030"/>
    </source>
</evidence>
<feature type="region of interest" description="Disordered" evidence="11">
    <location>
        <begin position="104"/>
        <end position="180"/>
    </location>
</feature>
<evidence type="ECO:0000256" key="2">
    <source>
        <dbReference type="ARBA" id="ARBA00006656"/>
    </source>
</evidence>
<dbReference type="EMBL" id="CAJPVJ010000254">
    <property type="protein sequence ID" value="CAG2161845.1"/>
    <property type="molecule type" value="Genomic_DNA"/>
</dbReference>
<reference evidence="14" key="1">
    <citation type="submission" date="2020-11" db="EMBL/GenBank/DDBJ databases">
        <authorList>
            <person name="Tran Van P."/>
        </authorList>
    </citation>
    <scope>NUCLEOTIDE SEQUENCE</scope>
</reference>
<dbReference type="PANTHER" id="PTHR11848">
    <property type="entry name" value="TGF-BETA FAMILY"/>
    <property type="match status" value="1"/>
</dbReference>
<keyword evidence="9" id="KW-0325">Glycoprotein</keyword>
<dbReference type="InterPro" id="IPR015615">
    <property type="entry name" value="TGF-beta-rel"/>
</dbReference>
<feature type="domain" description="TGF-beta family profile" evidence="13">
    <location>
        <begin position="533"/>
        <end position="658"/>
    </location>
</feature>
<feature type="compositionally biased region" description="Low complexity" evidence="11">
    <location>
        <begin position="244"/>
        <end position="257"/>
    </location>
</feature>
<dbReference type="Gene3D" id="2.60.120.970">
    <property type="match status" value="1"/>
</dbReference>
<keyword evidence="3" id="KW-0217">Developmental protein</keyword>
<feature type="region of interest" description="Disordered" evidence="11">
    <location>
        <begin position="385"/>
        <end position="411"/>
    </location>
</feature>
<dbReference type="PANTHER" id="PTHR11848:SF263">
    <property type="entry name" value="PROTEIN DECAPENTAPLEGIC"/>
    <property type="match status" value="1"/>
</dbReference>
<feature type="compositionally biased region" description="Pro residues" evidence="11">
    <location>
        <begin position="135"/>
        <end position="149"/>
    </location>
</feature>
<keyword evidence="15" id="KW-1185">Reference proteome</keyword>
<dbReference type="InterPro" id="IPR029034">
    <property type="entry name" value="Cystine-knot_cytokine"/>
</dbReference>
<dbReference type="Pfam" id="PF00688">
    <property type="entry name" value="TGFb_propeptide"/>
    <property type="match status" value="2"/>
</dbReference>
<dbReference type="InterPro" id="IPR001111">
    <property type="entry name" value="TGF-b_propeptide"/>
</dbReference>
<evidence type="ECO:0000256" key="5">
    <source>
        <dbReference type="ARBA" id="ARBA00022729"/>
    </source>
</evidence>
<keyword evidence="8" id="KW-1015">Disulfide bond</keyword>
<evidence type="ECO:0000313" key="15">
    <source>
        <dbReference type="Proteomes" id="UP000728032"/>
    </source>
</evidence>
<dbReference type="GO" id="GO:0051094">
    <property type="term" value="P:positive regulation of developmental process"/>
    <property type="evidence" value="ECO:0007669"/>
    <property type="project" value="UniProtKB-ARBA"/>
</dbReference>
<proteinExistence type="inferred from homology"/>
<protein>
    <recommendedName>
        <fullName evidence="13">TGF-beta family profile domain-containing protein</fullName>
    </recommendedName>
</protein>
<gene>
    <name evidence="14" type="ORF">ONB1V03_LOCUS1446</name>
</gene>
<dbReference type="EMBL" id="OC915079">
    <property type="protein sequence ID" value="CAD7638529.1"/>
    <property type="molecule type" value="Genomic_DNA"/>
</dbReference>
<feature type="compositionally biased region" description="Basic residues" evidence="11">
    <location>
        <begin position="533"/>
        <end position="555"/>
    </location>
</feature>
<accession>A0A7R9LBC3</accession>
<evidence type="ECO:0000256" key="12">
    <source>
        <dbReference type="SAM" id="SignalP"/>
    </source>
</evidence>
<feature type="region of interest" description="Disordered" evidence="11">
    <location>
        <begin position="528"/>
        <end position="555"/>
    </location>
</feature>
<evidence type="ECO:0000256" key="3">
    <source>
        <dbReference type="ARBA" id="ARBA00022473"/>
    </source>
</evidence>
<organism evidence="14">
    <name type="scientific">Oppiella nova</name>
    <dbReference type="NCBI Taxonomy" id="334625"/>
    <lineage>
        <taxon>Eukaryota</taxon>
        <taxon>Metazoa</taxon>
        <taxon>Ecdysozoa</taxon>
        <taxon>Arthropoda</taxon>
        <taxon>Chelicerata</taxon>
        <taxon>Arachnida</taxon>
        <taxon>Acari</taxon>
        <taxon>Acariformes</taxon>
        <taxon>Sarcoptiformes</taxon>
        <taxon>Oribatida</taxon>
        <taxon>Brachypylina</taxon>
        <taxon>Oppioidea</taxon>
        <taxon>Oppiidae</taxon>
        <taxon>Oppiella</taxon>
    </lineage>
</organism>
<dbReference type="OrthoDB" id="5987191at2759"/>
<dbReference type="SUPFAM" id="SSF57501">
    <property type="entry name" value="Cystine-knot cytokines"/>
    <property type="match status" value="1"/>
</dbReference>
<comment type="similarity">
    <text evidence="2 10">Belongs to the TGF-beta family.</text>
</comment>
<name>A0A7R9LBC3_9ACAR</name>
<feature type="chain" id="PRO_5035680100" description="TGF-beta family profile domain-containing protein" evidence="12">
    <location>
        <begin position="26"/>
        <end position="658"/>
    </location>
</feature>
<comment type="subcellular location">
    <subcellularLocation>
        <location evidence="1">Secreted</location>
    </subcellularLocation>
</comment>
<evidence type="ECO:0000256" key="10">
    <source>
        <dbReference type="RuleBase" id="RU000354"/>
    </source>
</evidence>
<dbReference type="Proteomes" id="UP000728032">
    <property type="component" value="Unassembled WGS sequence"/>
</dbReference>
<dbReference type="InterPro" id="IPR017948">
    <property type="entry name" value="TGFb_CS"/>
</dbReference>
<keyword evidence="7 10" id="KW-0339">Growth factor</keyword>
<dbReference type="GO" id="GO:0005125">
    <property type="term" value="F:cytokine activity"/>
    <property type="evidence" value="ECO:0007669"/>
    <property type="project" value="TreeGrafter"/>
</dbReference>
<evidence type="ECO:0000256" key="6">
    <source>
        <dbReference type="ARBA" id="ARBA00022782"/>
    </source>
</evidence>
<sequence length="658" mass="73091">MHTRVLLLRLLVLVSGMRLWPTVAAADSVGAGGGGRTGSTSDPRTAAGRPVLSTKANGALLKAIESRLFRSFGLTQRPRPTLAHRLLVPQYMLDLYRDQHLANSHTDSDDDYTDTDTHHHRSHQQQQPHHSSHSPPQPSHPTHPQPPSHPQRRHSDSDRQTPGGGQGSGAPHPQRSHTNKRFSLSGFANTIISHKQHYEDAGDVEYDNANSVRLLFNISISSDEVLKGAELRLYRQSILNALKSQSKTHTISKSSSKNASRQQPRPLDRPVSNSNSASGDQRRQPQKKPSDDWQRWFIRVDINDILELPRDRSAEFILRPIDTHVVDVRVTEWTSFDVYPAVQRWQRDPGANHGLYVTISMFNGTQPTPDTHRAHVLLKPTFLTSKHENSNHINTNPKSQSASTRSAPVAPLSSPVAGLVLATNDKSSPNSWRNSANCAHTHHNTHRTSAAAETVAVIEGAVRGEAGDEAVPQHQCKHKTIDNKSDQQFGDNGVDTTVDQRLNDIEDDYWAHIQPLLLTYTSDPISEQTANARAKRQAHSGGAGRRRHRGKGRKDNCRRHSLYVDFSDVGWNDWIVAPPGYQAYYCSGECPFPLSDHLNSTNHAIVQTLVNSVNPSAVPKACCIPTELSPISMLYVDEYDKVVLKNYQDMVVEGCGCR</sequence>